<evidence type="ECO:0000313" key="1">
    <source>
        <dbReference type="EMBL" id="REE81651.1"/>
    </source>
</evidence>
<keyword evidence="2" id="KW-1185">Reference proteome</keyword>
<proteinExistence type="predicted"/>
<dbReference type="OrthoDB" id="708105at2"/>
<dbReference type="Proteomes" id="UP000256429">
    <property type="component" value="Unassembled WGS sequence"/>
</dbReference>
<reference evidence="1 2" key="1">
    <citation type="submission" date="2018-08" db="EMBL/GenBank/DDBJ databases">
        <title>Genomic Encyclopedia of Type Strains, Phase III (KMG-III): the genomes of soil and plant-associated and newly described type strains.</title>
        <authorList>
            <person name="Whitman W."/>
        </authorList>
    </citation>
    <scope>NUCLEOTIDE SEQUENCE [LARGE SCALE GENOMIC DNA]</scope>
    <source>
        <strain evidence="1 2">325-5</strain>
    </source>
</reference>
<name>A0A3D9RV80_9FLAO</name>
<dbReference type="RefSeq" id="WP_115879127.1">
    <property type="nucleotide sequence ID" value="NZ_QTTQ01000010.1"/>
</dbReference>
<dbReference type="AlphaFoldDB" id="A0A3D9RV80"/>
<comment type="caution">
    <text evidence="1">The sequence shown here is derived from an EMBL/GenBank/DDBJ whole genome shotgun (WGS) entry which is preliminary data.</text>
</comment>
<accession>A0A3D9RV80</accession>
<dbReference type="EMBL" id="QTTQ01000010">
    <property type="protein sequence ID" value="REE81651.1"/>
    <property type="molecule type" value="Genomic_DNA"/>
</dbReference>
<protein>
    <submittedName>
        <fullName evidence="1">Uncharacterized protein DUF937</fullName>
    </submittedName>
</protein>
<dbReference type="Pfam" id="PF06078">
    <property type="entry name" value="DUF937"/>
    <property type="match status" value="1"/>
</dbReference>
<organism evidence="1 2">
    <name type="scientific">Lutibacter oceani</name>
    <dbReference type="NCBI Taxonomy" id="1853311"/>
    <lineage>
        <taxon>Bacteria</taxon>
        <taxon>Pseudomonadati</taxon>
        <taxon>Bacteroidota</taxon>
        <taxon>Flavobacteriia</taxon>
        <taxon>Flavobacteriales</taxon>
        <taxon>Flavobacteriaceae</taxon>
        <taxon>Lutibacter</taxon>
    </lineage>
</organism>
<dbReference type="InterPro" id="IPR009282">
    <property type="entry name" value="DUF937"/>
</dbReference>
<sequence length="213" mass="21152">MAGILDLLNSDLGKTLISGTSQQFGQDKGKTTSALNAALPLILGAMKNNASTPEGASGLLNALSNEKHSGGILDNLGSILGGSGVDKDVLDDGAGILGHVFGGKEQNVAKAVSTSSGIDLDTAMNILKVAGPLVMGALGKETRQKNVADQSGIGDLLSGMLGGASNEQQSIVTRLLDADGDGSIIDDVAGILLNSGGKKKGGLGSLLGGLFGK</sequence>
<evidence type="ECO:0000313" key="2">
    <source>
        <dbReference type="Proteomes" id="UP000256429"/>
    </source>
</evidence>
<gene>
    <name evidence="1" type="ORF">BX611_1186</name>
</gene>